<accession>A0A5B7FPW2</accession>
<proteinExistence type="predicted"/>
<dbReference type="Proteomes" id="UP000324222">
    <property type="component" value="Unassembled WGS sequence"/>
</dbReference>
<keyword evidence="3" id="KW-1185">Reference proteome</keyword>
<dbReference type="AlphaFoldDB" id="A0A5B7FPW2"/>
<sequence length="85" mass="9310">MTATRGHYENPPSEQFVCLMRTQEEEWLLSLPIITPLSPLDKPNPSHHLPSSTFRDPPPQPPAPPTHSQTHGVEDVPGDKQGGPG</sequence>
<feature type="compositionally biased region" description="Pro residues" evidence="1">
    <location>
        <begin position="56"/>
        <end position="65"/>
    </location>
</feature>
<protein>
    <submittedName>
        <fullName evidence="2">Uncharacterized protein</fullName>
    </submittedName>
</protein>
<comment type="caution">
    <text evidence="2">The sequence shown here is derived from an EMBL/GenBank/DDBJ whole genome shotgun (WGS) entry which is preliminary data.</text>
</comment>
<evidence type="ECO:0000313" key="2">
    <source>
        <dbReference type="EMBL" id="MPC47397.1"/>
    </source>
</evidence>
<name>A0A5B7FPW2_PORTR</name>
<evidence type="ECO:0000256" key="1">
    <source>
        <dbReference type="SAM" id="MobiDB-lite"/>
    </source>
</evidence>
<evidence type="ECO:0000313" key="3">
    <source>
        <dbReference type="Proteomes" id="UP000324222"/>
    </source>
</evidence>
<gene>
    <name evidence="2" type="ORF">E2C01_041142</name>
</gene>
<dbReference type="EMBL" id="VSRR010007715">
    <property type="protein sequence ID" value="MPC47397.1"/>
    <property type="molecule type" value="Genomic_DNA"/>
</dbReference>
<feature type="region of interest" description="Disordered" evidence="1">
    <location>
        <begin position="35"/>
        <end position="85"/>
    </location>
</feature>
<reference evidence="2 3" key="1">
    <citation type="submission" date="2019-05" db="EMBL/GenBank/DDBJ databases">
        <title>Another draft genome of Portunus trituberculatus and its Hox gene families provides insights of decapod evolution.</title>
        <authorList>
            <person name="Jeong J.-H."/>
            <person name="Song I."/>
            <person name="Kim S."/>
            <person name="Choi T."/>
            <person name="Kim D."/>
            <person name="Ryu S."/>
            <person name="Kim W."/>
        </authorList>
    </citation>
    <scope>NUCLEOTIDE SEQUENCE [LARGE SCALE GENOMIC DNA]</scope>
    <source>
        <tissue evidence="2">Muscle</tissue>
    </source>
</reference>
<organism evidence="2 3">
    <name type="scientific">Portunus trituberculatus</name>
    <name type="common">Swimming crab</name>
    <name type="synonym">Neptunus trituberculatus</name>
    <dbReference type="NCBI Taxonomy" id="210409"/>
    <lineage>
        <taxon>Eukaryota</taxon>
        <taxon>Metazoa</taxon>
        <taxon>Ecdysozoa</taxon>
        <taxon>Arthropoda</taxon>
        <taxon>Crustacea</taxon>
        <taxon>Multicrustacea</taxon>
        <taxon>Malacostraca</taxon>
        <taxon>Eumalacostraca</taxon>
        <taxon>Eucarida</taxon>
        <taxon>Decapoda</taxon>
        <taxon>Pleocyemata</taxon>
        <taxon>Brachyura</taxon>
        <taxon>Eubrachyura</taxon>
        <taxon>Portunoidea</taxon>
        <taxon>Portunidae</taxon>
        <taxon>Portuninae</taxon>
        <taxon>Portunus</taxon>
    </lineage>
</organism>